<dbReference type="InterPro" id="IPR009051">
    <property type="entry name" value="Helical_ferredxn"/>
</dbReference>
<keyword evidence="1" id="KW-0479">Metal-binding</keyword>
<feature type="domain" description="4Fe-4S ferredoxin-type" evidence="5">
    <location>
        <begin position="14"/>
        <end position="44"/>
    </location>
</feature>
<reference evidence="6 7" key="1">
    <citation type="submission" date="2020-02" db="EMBL/GenBank/DDBJ databases">
        <title>Comparative genomics of sulfur disproportionating microorganisms.</title>
        <authorList>
            <person name="Ward L.M."/>
            <person name="Bertran E."/>
            <person name="Johnston D.T."/>
        </authorList>
    </citation>
    <scope>NUCLEOTIDE SEQUENCE [LARGE SCALE GENOMIC DNA]</scope>
    <source>
        <strain evidence="6 7">DSM 100025</strain>
    </source>
</reference>
<dbReference type="Pfam" id="PF13183">
    <property type="entry name" value="Fer4_8"/>
    <property type="match status" value="1"/>
</dbReference>
<dbReference type="SUPFAM" id="SSF46548">
    <property type="entry name" value="alpha-helical ferredoxin"/>
    <property type="match status" value="1"/>
</dbReference>
<dbReference type="PROSITE" id="PS00198">
    <property type="entry name" value="4FE4S_FER_1"/>
    <property type="match status" value="2"/>
</dbReference>
<evidence type="ECO:0000313" key="6">
    <source>
        <dbReference type="EMBL" id="NDY43653.1"/>
    </source>
</evidence>
<dbReference type="GO" id="GO:0046872">
    <property type="term" value="F:metal ion binding"/>
    <property type="evidence" value="ECO:0007669"/>
    <property type="project" value="UniProtKB-KW"/>
</dbReference>
<dbReference type="RefSeq" id="WP_163300039.1">
    <property type="nucleotide sequence ID" value="NZ_JAAGRR010000266.1"/>
</dbReference>
<dbReference type="PANTHER" id="PTHR32479">
    <property type="entry name" value="GLYCOLATE OXIDASE IRON-SULFUR SUBUNIT"/>
    <property type="match status" value="1"/>
</dbReference>
<proteinExistence type="predicted"/>
<protein>
    <submittedName>
        <fullName evidence="6">(Fe-S)-binding protein</fullName>
    </submittedName>
</protein>
<dbReference type="Proteomes" id="UP000469346">
    <property type="component" value="Unassembled WGS sequence"/>
</dbReference>
<accession>A0A6N9TU96</accession>
<dbReference type="PROSITE" id="PS51379">
    <property type="entry name" value="4FE4S_FER_2"/>
    <property type="match status" value="2"/>
</dbReference>
<name>A0A6N9TU96_DISTH</name>
<dbReference type="InterPro" id="IPR017896">
    <property type="entry name" value="4Fe4S_Fe-S-bd"/>
</dbReference>
<evidence type="ECO:0000256" key="1">
    <source>
        <dbReference type="ARBA" id="ARBA00022723"/>
    </source>
</evidence>
<gene>
    <name evidence="6" type="ORF">G3N55_12500</name>
</gene>
<dbReference type="EMBL" id="JAAGRR010000266">
    <property type="protein sequence ID" value="NDY43653.1"/>
    <property type="molecule type" value="Genomic_DNA"/>
</dbReference>
<dbReference type="GO" id="GO:0051536">
    <property type="term" value="F:iron-sulfur cluster binding"/>
    <property type="evidence" value="ECO:0007669"/>
    <property type="project" value="UniProtKB-KW"/>
</dbReference>
<evidence type="ECO:0000313" key="7">
    <source>
        <dbReference type="Proteomes" id="UP000469346"/>
    </source>
</evidence>
<dbReference type="InterPro" id="IPR017900">
    <property type="entry name" value="4Fe4S_Fe_S_CS"/>
</dbReference>
<sequence length="108" mass="10536">MNGSGRPSTAASPGAGGAAPAGACTRCGACLAVCPVYRVRRHEAAAPRGKTVALGARPPVAGPGLERMLSACLQCGACAARCPAGISPADLVQQARAEGRGGRAPGRT</sequence>
<evidence type="ECO:0000256" key="4">
    <source>
        <dbReference type="SAM" id="MobiDB-lite"/>
    </source>
</evidence>
<comment type="caution">
    <text evidence="6">The sequence shown here is derived from an EMBL/GenBank/DDBJ whole genome shotgun (WGS) entry which is preliminary data.</text>
</comment>
<keyword evidence="7" id="KW-1185">Reference proteome</keyword>
<keyword evidence="2" id="KW-0408">Iron</keyword>
<dbReference type="Gene3D" id="1.10.1060.10">
    <property type="entry name" value="Alpha-helical ferredoxin"/>
    <property type="match status" value="1"/>
</dbReference>
<organism evidence="6 7">
    <name type="scientific">Dissulfurirhabdus thermomarina</name>
    <dbReference type="NCBI Taxonomy" id="1765737"/>
    <lineage>
        <taxon>Bacteria</taxon>
        <taxon>Deltaproteobacteria</taxon>
        <taxon>Dissulfurirhabdaceae</taxon>
        <taxon>Dissulfurirhabdus</taxon>
    </lineage>
</organism>
<keyword evidence="3" id="KW-0411">Iron-sulfur</keyword>
<dbReference type="PANTHER" id="PTHR32479:SF19">
    <property type="entry name" value="ANAEROBIC GLYCEROL-3-PHOSPHATE DEHYDROGENASE SUBUNIT C"/>
    <property type="match status" value="1"/>
</dbReference>
<feature type="region of interest" description="Disordered" evidence="4">
    <location>
        <begin position="1"/>
        <end position="22"/>
    </location>
</feature>
<evidence type="ECO:0000256" key="3">
    <source>
        <dbReference type="ARBA" id="ARBA00023014"/>
    </source>
</evidence>
<feature type="compositionally biased region" description="Low complexity" evidence="4">
    <location>
        <begin position="1"/>
        <end position="13"/>
    </location>
</feature>
<dbReference type="AlphaFoldDB" id="A0A6N9TU96"/>
<feature type="domain" description="4Fe-4S ferredoxin-type" evidence="5">
    <location>
        <begin position="63"/>
        <end position="92"/>
    </location>
</feature>
<evidence type="ECO:0000256" key="2">
    <source>
        <dbReference type="ARBA" id="ARBA00023004"/>
    </source>
</evidence>
<feature type="non-terminal residue" evidence="6">
    <location>
        <position position="108"/>
    </location>
</feature>
<evidence type="ECO:0000259" key="5">
    <source>
        <dbReference type="PROSITE" id="PS51379"/>
    </source>
</evidence>